<evidence type="ECO:0000313" key="2">
    <source>
        <dbReference type="EMBL" id="MBD8504086.1"/>
    </source>
</evidence>
<dbReference type="RefSeq" id="WP_187718865.1">
    <property type="nucleotide sequence ID" value="NZ_JACTAH010000002.1"/>
</dbReference>
<reference evidence="3" key="1">
    <citation type="submission" date="2023-07" db="EMBL/GenBank/DDBJ databases">
        <title>Thauera sp. CAU 1555 isolated from sand of Yaerae Beach.</title>
        <authorList>
            <person name="Kim W."/>
        </authorList>
    </citation>
    <scope>NUCLEOTIDE SEQUENCE [LARGE SCALE GENOMIC DNA]</scope>
    <source>
        <strain evidence="3">CAU 1555</strain>
    </source>
</reference>
<protein>
    <submittedName>
        <fullName evidence="2">Nuclear transport factor 2 family protein</fullName>
    </submittedName>
</protein>
<name>A0ABR9BD28_9RHOO</name>
<accession>A0ABR9BD28</accession>
<evidence type="ECO:0000313" key="3">
    <source>
        <dbReference type="Proteomes" id="UP000603602"/>
    </source>
</evidence>
<dbReference type="Gene3D" id="3.10.450.50">
    <property type="match status" value="1"/>
</dbReference>
<dbReference type="InterPro" id="IPR037401">
    <property type="entry name" value="SnoaL-like"/>
</dbReference>
<proteinExistence type="predicted"/>
<sequence>MNPNSSVPDERSAIEALLKRWVQAACASDLDAVMACYTDDLVAYDAVLQLQFRGAAAYRAHWQRCMEMCPGGTLFEMAEPAIVADGGTLAFAHYLLRCGGPDEHGELKTSWLRGTVGLRRGADGWRIAHEHISVPFDMQSGKALFDLTP</sequence>
<gene>
    <name evidence="2" type="ORF">IFO67_14410</name>
</gene>
<keyword evidence="3" id="KW-1185">Reference proteome</keyword>
<dbReference type="InterPro" id="IPR032710">
    <property type="entry name" value="NTF2-like_dom_sf"/>
</dbReference>
<organism evidence="2 3">
    <name type="scientific">Thauera sedimentorum</name>
    <dbReference type="NCBI Taxonomy" id="2767595"/>
    <lineage>
        <taxon>Bacteria</taxon>
        <taxon>Pseudomonadati</taxon>
        <taxon>Pseudomonadota</taxon>
        <taxon>Betaproteobacteria</taxon>
        <taxon>Rhodocyclales</taxon>
        <taxon>Zoogloeaceae</taxon>
        <taxon>Thauera</taxon>
    </lineage>
</organism>
<evidence type="ECO:0000259" key="1">
    <source>
        <dbReference type="Pfam" id="PF13474"/>
    </source>
</evidence>
<feature type="domain" description="SnoaL-like" evidence="1">
    <location>
        <begin position="14"/>
        <end position="136"/>
    </location>
</feature>
<dbReference type="SUPFAM" id="SSF54427">
    <property type="entry name" value="NTF2-like"/>
    <property type="match status" value="1"/>
</dbReference>
<comment type="caution">
    <text evidence="2">The sequence shown here is derived from an EMBL/GenBank/DDBJ whole genome shotgun (WGS) entry which is preliminary data.</text>
</comment>
<dbReference type="Proteomes" id="UP000603602">
    <property type="component" value="Unassembled WGS sequence"/>
</dbReference>
<dbReference type="EMBL" id="JACYTO010000002">
    <property type="protein sequence ID" value="MBD8504086.1"/>
    <property type="molecule type" value="Genomic_DNA"/>
</dbReference>
<dbReference type="Pfam" id="PF13474">
    <property type="entry name" value="SnoaL_3"/>
    <property type="match status" value="1"/>
</dbReference>